<feature type="domain" description="Calmodulin binding protein C-terminal" evidence="11">
    <location>
        <begin position="331"/>
        <end position="391"/>
    </location>
</feature>
<evidence type="ECO:0000256" key="5">
    <source>
        <dbReference type="ARBA" id="ARBA00023159"/>
    </source>
</evidence>
<comment type="subcellular location">
    <subcellularLocation>
        <location evidence="1">Nucleus</location>
    </subcellularLocation>
</comment>
<dbReference type="GO" id="GO:0005634">
    <property type="term" value="C:nucleus"/>
    <property type="evidence" value="ECO:0007669"/>
    <property type="project" value="UniProtKB-SubCell"/>
</dbReference>
<dbReference type="GO" id="GO:0043565">
    <property type="term" value="F:sequence-specific DNA binding"/>
    <property type="evidence" value="ECO:0007669"/>
    <property type="project" value="TreeGrafter"/>
</dbReference>
<evidence type="ECO:0000256" key="6">
    <source>
        <dbReference type="ARBA" id="ARBA00023163"/>
    </source>
</evidence>
<keyword evidence="7" id="KW-0539">Nucleus</keyword>
<accession>A0AA38TF98</accession>
<evidence type="ECO:0000259" key="9">
    <source>
        <dbReference type="Pfam" id="PF07887"/>
    </source>
</evidence>
<keyword evidence="3" id="KW-0805">Transcription regulation</keyword>
<evidence type="ECO:0000256" key="8">
    <source>
        <dbReference type="SAM" id="MobiDB-lite"/>
    </source>
</evidence>
<dbReference type="GO" id="GO:0005516">
    <property type="term" value="F:calmodulin binding"/>
    <property type="evidence" value="ECO:0007669"/>
    <property type="project" value="InterPro"/>
</dbReference>
<evidence type="ECO:0000256" key="4">
    <source>
        <dbReference type="ARBA" id="ARBA00023125"/>
    </source>
</evidence>
<dbReference type="AlphaFoldDB" id="A0AA38TF98"/>
<evidence type="ECO:0000256" key="7">
    <source>
        <dbReference type="ARBA" id="ARBA00023242"/>
    </source>
</evidence>
<evidence type="ECO:0000256" key="1">
    <source>
        <dbReference type="ARBA" id="ARBA00004123"/>
    </source>
</evidence>
<evidence type="ECO:0000256" key="3">
    <source>
        <dbReference type="ARBA" id="ARBA00023015"/>
    </source>
</evidence>
<dbReference type="InterPro" id="IPR046830">
    <property type="entry name" value="Calmod_bind_M"/>
</dbReference>
<evidence type="ECO:0000259" key="10">
    <source>
        <dbReference type="Pfam" id="PF20451"/>
    </source>
</evidence>
<reference evidence="12" key="1">
    <citation type="submission" date="2023-03" db="EMBL/GenBank/DDBJ databases">
        <title>Chromosome-scale reference genome and RAD-based genetic map of yellow starthistle (Centaurea solstitialis) reveal putative structural variation and QTLs associated with invader traits.</title>
        <authorList>
            <person name="Reatini B."/>
            <person name="Cang F.A."/>
            <person name="Jiang Q."/>
            <person name="Mckibben M.T.W."/>
            <person name="Barker M.S."/>
            <person name="Rieseberg L.H."/>
            <person name="Dlugosch K.M."/>
        </authorList>
    </citation>
    <scope>NUCLEOTIDE SEQUENCE</scope>
    <source>
        <strain evidence="12">CAN-66</strain>
        <tissue evidence="12">Leaf</tissue>
    </source>
</reference>
<dbReference type="PANTHER" id="PTHR31713:SF14">
    <property type="entry name" value="CALMODULIN-BINDING PROTEIN 60 A"/>
    <property type="match status" value="1"/>
</dbReference>
<dbReference type="InterPro" id="IPR046831">
    <property type="entry name" value="Calmodulin_bind_N"/>
</dbReference>
<dbReference type="GO" id="GO:0003700">
    <property type="term" value="F:DNA-binding transcription factor activity"/>
    <property type="evidence" value="ECO:0007669"/>
    <property type="project" value="TreeGrafter"/>
</dbReference>
<gene>
    <name evidence="12" type="ORF">OSB04_005063</name>
</gene>
<feature type="domain" description="Calmodulin binding protein central" evidence="10">
    <location>
        <begin position="260"/>
        <end position="325"/>
    </location>
</feature>
<dbReference type="PANTHER" id="PTHR31713">
    <property type="entry name" value="OS02G0177800 PROTEIN"/>
    <property type="match status" value="1"/>
</dbReference>
<feature type="domain" description="Calmodulin binding protein-like N-terminal" evidence="9">
    <location>
        <begin position="101"/>
        <end position="247"/>
    </location>
</feature>
<protein>
    <submittedName>
        <fullName evidence="12">Uncharacterized protein</fullName>
    </submittedName>
</protein>
<proteinExistence type="inferred from homology"/>
<keyword evidence="6" id="KW-0804">Transcription</keyword>
<dbReference type="InterPro" id="IPR046829">
    <property type="entry name" value="Calmod_bind_C"/>
</dbReference>
<feature type="region of interest" description="Disordered" evidence="8">
    <location>
        <begin position="1"/>
        <end position="27"/>
    </location>
</feature>
<dbReference type="GO" id="GO:0080142">
    <property type="term" value="P:regulation of salicylic acid biosynthetic process"/>
    <property type="evidence" value="ECO:0007669"/>
    <property type="project" value="TreeGrafter"/>
</dbReference>
<evidence type="ECO:0000256" key="2">
    <source>
        <dbReference type="ARBA" id="ARBA00007214"/>
    </source>
</evidence>
<keyword evidence="5" id="KW-0010">Activator</keyword>
<keyword evidence="4" id="KW-0238">DNA-binding</keyword>
<dbReference type="Pfam" id="PF20452">
    <property type="entry name" value="Calmod_bind_C"/>
    <property type="match status" value="1"/>
</dbReference>
<feature type="compositionally biased region" description="Basic and acidic residues" evidence="8">
    <location>
        <begin position="1"/>
        <end position="14"/>
    </location>
</feature>
<comment type="similarity">
    <text evidence="2">Belongs to the plant ACBP60 protein family.</text>
</comment>
<evidence type="ECO:0000313" key="12">
    <source>
        <dbReference type="EMBL" id="KAJ9559903.1"/>
    </source>
</evidence>
<dbReference type="Pfam" id="PF07887">
    <property type="entry name" value="Calmodulin_bind"/>
    <property type="match status" value="1"/>
</dbReference>
<evidence type="ECO:0000313" key="13">
    <source>
        <dbReference type="Proteomes" id="UP001172457"/>
    </source>
</evidence>
<sequence length="561" mass="62918">MSQKRQKEEHERQSSSDGGGGGGSRKRPSFRELCSTFSIDVYSAVLEVMKFCTINKYVEPVLEPLIRRVVREEVEVALQKHMANMKWVCENEIESSIPRSLQLQFLSSLSLPVFTGTRIEGGDCNMLKVALIDARTGKTVSSGIESSAKVEIVVLEGDFDDDVDESWTIEEFNANIIRERRGKKPLLSGNALLNLKEGIGLVGDIYFTDNSSWTRSRRFRLGARVVGNCDGIRVREAKSESFVVRDHRGELYKKHHPPYLSDEVWRLEKISKDGAFHKRLHKEKIKTVKDFLVLYFLDPEGLRHVLGPGMSTKMWEVVVEHATRCVIDDNKLYLYCPQSQKRDGVVFNIVGQVLGLISGGKYVVSDKLSETEKTAAQKLVISAFHHLDKVLSYDDEASLKASTCSFTEDLSQMISANPEPNNNSLQKDRFDYPQMKTPSLYSAGDLSSLGGEYGLSHVGPIDVGFDQPMDDFQCHVDNTLICDPGSSMHLQYLGASSSFSSSPGYLQCAVDRFLFPCSAIGKAQRRWKIVSSVVKWFSLMLEIRKGDISSNAQSMDKDGRF</sequence>
<dbReference type="EMBL" id="JARYMX010000002">
    <property type="protein sequence ID" value="KAJ9559903.1"/>
    <property type="molecule type" value="Genomic_DNA"/>
</dbReference>
<dbReference type="InterPro" id="IPR012416">
    <property type="entry name" value="CBP60"/>
</dbReference>
<dbReference type="Proteomes" id="UP001172457">
    <property type="component" value="Chromosome 2"/>
</dbReference>
<organism evidence="12 13">
    <name type="scientific">Centaurea solstitialis</name>
    <name type="common">yellow star-thistle</name>
    <dbReference type="NCBI Taxonomy" id="347529"/>
    <lineage>
        <taxon>Eukaryota</taxon>
        <taxon>Viridiplantae</taxon>
        <taxon>Streptophyta</taxon>
        <taxon>Embryophyta</taxon>
        <taxon>Tracheophyta</taxon>
        <taxon>Spermatophyta</taxon>
        <taxon>Magnoliopsida</taxon>
        <taxon>eudicotyledons</taxon>
        <taxon>Gunneridae</taxon>
        <taxon>Pentapetalae</taxon>
        <taxon>asterids</taxon>
        <taxon>campanulids</taxon>
        <taxon>Asterales</taxon>
        <taxon>Asteraceae</taxon>
        <taxon>Carduoideae</taxon>
        <taxon>Cardueae</taxon>
        <taxon>Centaureinae</taxon>
        <taxon>Centaurea</taxon>
    </lineage>
</organism>
<evidence type="ECO:0000259" key="11">
    <source>
        <dbReference type="Pfam" id="PF20452"/>
    </source>
</evidence>
<dbReference type="Pfam" id="PF20451">
    <property type="entry name" value="Calmod_bind_M"/>
    <property type="match status" value="1"/>
</dbReference>
<comment type="caution">
    <text evidence="12">The sequence shown here is derived from an EMBL/GenBank/DDBJ whole genome shotgun (WGS) entry which is preliminary data.</text>
</comment>
<name>A0AA38TF98_9ASTR</name>
<keyword evidence="13" id="KW-1185">Reference proteome</keyword>